<reference evidence="1 2" key="1">
    <citation type="submission" date="2014-11" db="EMBL/GenBank/DDBJ databases">
        <authorList>
            <person name="Park G.-S."/>
            <person name="Hong S.-J."/>
            <person name="Jung B.K."/>
            <person name="Khan A.R."/>
            <person name="Kwak Y."/>
            <person name="Shin J.-H."/>
        </authorList>
    </citation>
    <scope>NUCLEOTIDE SEQUENCE [LARGE SCALE GENOMIC DNA]</scope>
    <source>
        <strain evidence="1 2">DSM 27622</strain>
    </source>
</reference>
<gene>
    <name evidence="1" type="ORF">OK18_19420</name>
</gene>
<dbReference type="KEGG" id="cgn:OK18_19420"/>
<dbReference type="EMBL" id="CP009928">
    <property type="protein sequence ID" value="AKK74498.1"/>
    <property type="molecule type" value="Genomic_DNA"/>
</dbReference>
<dbReference type="Proteomes" id="UP000035213">
    <property type="component" value="Chromosome"/>
</dbReference>
<protein>
    <recommendedName>
        <fullName evidence="3">GLPGLI family protein</fullName>
    </recommendedName>
</protein>
<evidence type="ECO:0000313" key="2">
    <source>
        <dbReference type="Proteomes" id="UP000035213"/>
    </source>
</evidence>
<dbReference type="AlphaFoldDB" id="A0A0G3M968"/>
<proteinExistence type="predicted"/>
<sequence>MAMVKKYSALIFLIVFIITSAQNLTIAYELTYKPSTSRKDSSRSKLYFLDIINNESIFRDAMRRQSDSLIFYGNGYGLGYPNNINDQLYLKKDLKTNTLLKYMVLPLSRDVFYVGVNEALTWKLFPETKIIDEIKCQKAEVNYGGRSWTAWFSENIKPSEGPYVFNGLPGLVVEIYDSNNDYLFKLVKIRKSNHKNLFSMKGGKKVSWEELTKLQQDYYKDPFSFTKTQSIKVMTDDGSGGLKKVNLRESTLSIQSDLKEYNNVIELNKKIDYK</sequence>
<evidence type="ECO:0008006" key="3">
    <source>
        <dbReference type="Google" id="ProtNLM"/>
    </source>
</evidence>
<dbReference type="STRING" id="1324352.OK18_19420"/>
<evidence type="ECO:0000313" key="1">
    <source>
        <dbReference type="EMBL" id="AKK74498.1"/>
    </source>
</evidence>
<accession>A0A0G3M968</accession>
<organism evidence="1 2">
    <name type="scientific">Chryseobacterium gallinarum</name>
    <dbReference type="NCBI Taxonomy" id="1324352"/>
    <lineage>
        <taxon>Bacteria</taxon>
        <taxon>Pseudomonadati</taxon>
        <taxon>Bacteroidota</taxon>
        <taxon>Flavobacteriia</taxon>
        <taxon>Flavobacteriales</taxon>
        <taxon>Weeksellaceae</taxon>
        <taxon>Chryseobacterium group</taxon>
        <taxon>Chryseobacterium</taxon>
    </lineage>
</organism>
<dbReference type="NCBIfam" id="TIGR01200">
    <property type="entry name" value="GLPGLI"/>
    <property type="match status" value="1"/>
</dbReference>
<dbReference type="PATRIC" id="fig|1324352.5.peg.4081"/>
<dbReference type="InterPro" id="IPR005901">
    <property type="entry name" value="GLPGLI"/>
</dbReference>
<name>A0A0G3M968_CHRGL</name>